<accession>A0A2P5XPF5</accession>
<organism evidence="2 3">
    <name type="scientific">Gossypium barbadense</name>
    <name type="common">Sea Island cotton</name>
    <name type="synonym">Hibiscus barbadensis</name>
    <dbReference type="NCBI Taxonomy" id="3634"/>
    <lineage>
        <taxon>Eukaryota</taxon>
        <taxon>Viridiplantae</taxon>
        <taxon>Streptophyta</taxon>
        <taxon>Embryophyta</taxon>
        <taxon>Tracheophyta</taxon>
        <taxon>Spermatophyta</taxon>
        <taxon>Magnoliopsida</taxon>
        <taxon>eudicotyledons</taxon>
        <taxon>Gunneridae</taxon>
        <taxon>Pentapetalae</taxon>
        <taxon>rosids</taxon>
        <taxon>malvids</taxon>
        <taxon>Malvales</taxon>
        <taxon>Malvaceae</taxon>
        <taxon>Malvoideae</taxon>
        <taxon>Gossypium</taxon>
    </lineage>
</organism>
<evidence type="ECO:0000313" key="3">
    <source>
        <dbReference type="Proteomes" id="UP000239757"/>
    </source>
</evidence>
<gene>
    <name evidence="2" type="ORF">GOBAR_AA15442</name>
</gene>
<dbReference type="Proteomes" id="UP000239757">
    <property type="component" value="Unassembled WGS sequence"/>
</dbReference>
<dbReference type="PROSITE" id="PS51257">
    <property type="entry name" value="PROKAR_LIPOPROTEIN"/>
    <property type="match status" value="1"/>
</dbReference>
<feature type="transmembrane region" description="Helical" evidence="1">
    <location>
        <begin position="17"/>
        <end position="38"/>
    </location>
</feature>
<dbReference type="AlphaFoldDB" id="A0A2P5XPF5"/>
<evidence type="ECO:0000256" key="1">
    <source>
        <dbReference type="SAM" id="Phobius"/>
    </source>
</evidence>
<keyword evidence="1" id="KW-0472">Membrane</keyword>
<keyword evidence="1" id="KW-0812">Transmembrane</keyword>
<evidence type="ECO:0000313" key="2">
    <source>
        <dbReference type="EMBL" id="PPS05239.1"/>
    </source>
</evidence>
<protein>
    <submittedName>
        <fullName evidence="2">Uncharacterized protein</fullName>
    </submittedName>
</protein>
<keyword evidence="1" id="KW-1133">Transmembrane helix</keyword>
<proteinExistence type="predicted"/>
<reference evidence="2 3" key="1">
    <citation type="submission" date="2015-01" db="EMBL/GenBank/DDBJ databases">
        <title>Genome of allotetraploid Gossypium barbadense reveals genomic plasticity and fiber elongation in cotton evolution.</title>
        <authorList>
            <person name="Chen X."/>
            <person name="Liu X."/>
            <person name="Zhao B."/>
            <person name="Zheng H."/>
            <person name="Hu Y."/>
            <person name="Lu G."/>
            <person name="Yang C."/>
            <person name="Chen J."/>
            <person name="Shan C."/>
            <person name="Zhang L."/>
            <person name="Zhou Y."/>
            <person name="Wang L."/>
            <person name="Guo W."/>
            <person name="Bai Y."/>
            <person name="Ruan J."/>
            <person name="Shangguan X."/>
            <person name="Mao Y."/>
            <person name="Jiang J."/>
            <person name="Zhu Y."/>
            <person name="Lei J."/>
            <person name="Kang H."/>
            <person name="Chen S."/>
            <person name="He X."/>
            <person name="Wang R."/>
            <person name="Wang Y."/>
            <person name="Chen J."/>
            <person name="Wang L."/>
            <person name="Yu S."/>
            <person name="Wang B."/>
            <person name="Wei J."/>
            <person name="Song S."/>
            <person name="Lu X."/>
            <person name="Gao Z."/>
            <person name="Gu W."/>
            <person name="Deng X."/>
            <person name="Ma D."/>
            <person name="Wang S."/>
            <person name="Liang W."/>
            <person name="Fang L."/>
            <person name="Cai C."/>
            <person name="Zhu X."/>
            <person name="Zhou B."/>
            <person name="Zhang Y."/>
            <person name="Chen Z."/>
            <person name="Xu S."/>
            <person name="Zhu R."/>
            <person name="Wang S."/>
            <person name="Zhang T."/>
            <person name="Zhao G."/>
        </authorList>
    </citation>
    <scope>NUCLEOTIDE SEQUENCE [LARGE SCALE GENOMIC DNA]</scope>
    <source>
        <strain evidence="3">cv. Xinhai21</strain>
        <tissue evidence="2">Leaf</tissue>
    </source>
</reference>
<name>A0A2P5XPF5_GOSBA</name>
<dbReference type="EMBL" id="KZ664493">
    <property type="protein sequence ID" value="PPS05239.1"/>
    <property type="molecule type" value="Genomic_DNA"/>
</dbReference>
<sequence length="82" mass="9474">MDLFKLQSLPGKGRNSFIFFGSIIACYVMGLNLLELYASPPIAWLGRSKLGTVALGVCRRWLTCGRMWRWWRSFDSLLEGWE</sequence>